<reference evidence="1" key="1">
    <citation type="journal article" date="2021" name="New Phytol.">
        <title>Evolutionary innovations through gain and loss of genes in the ectomycorrhizal Boletales.</title>
        <authorList>
            <person name="Wu G."/>
            <person name="Miyauchi S."/>
            <person name="Morin E."/>
            <person name="Kuo A."/>
            <person name="Drula E."/>
            <person name="Varga T."/>
            <person name="Kohler A."/>
            <person name="Feng B."/>
            <person name="Cao Y."/>
            <person name="Lipzen A."/>
            <person name="Daum C."/>
            <person name="Hundley H."/>
            <person name="Pangilinan J."/>
            <person name="Johnson J."/>
            <person name="Barry K."/>
            <person name="LaButti K."/>
            <person name="Ng V."/>
            <person name="Ahrendt S."/>
            <person name="Min B."/>
            <person name="Choi I.G."/>
            <person name="Park H."/>
            <person name="Plett J.M."/>
            <person name="Magnuson J."/>
            <person name="Spatafora J.W."/>
            <person name="Nagy L.G."/>
            <person name="Henrissat B."/>
            <person name="Grigoriev I.V."/>
            <person name="Yang Z.L."/>
            <person name="Xu J."/>
            <person name="Martin F.M."/>
        </authorList>
    </citation>
    <scope>NUCLEOTIDE SEQUENCE</scope>
    <source>
        <strain evidence="1">KUC20120723A-06</strain>
    </source>
</reference>
<keyword evidence="2" id="KW-1185">Reference proteome</keyword>
<sequence length="475" mass="52049">MLVVRVTIQVNHELVLPPASTVRDVKTAVSKLYPALEGFTVLFRDKGDREADDSMKIVDIEDSAPVADRPWSPPASPIEIRPTALDSANRSPSPAFRLPSCRLGSSAISPSAGSSEQLQSEPLGFAEDTPKTMGESWAHLGVGDFTSEMRSSSRGAVVNAGDEEGDKASVMASLGAGVVANPPTIVAIPSEPSLPDSFSPLTDFVERGRSRAISPDYLRNNDSPRMSDHPGVVRVLRSPSPFDNANPYRRRQYSPEGGFCHYRWGRLSSPDSNRLSPSLHSRSSSPFDYDAAPYPWYGYRGYHQRSFSPDYGTSRRLGYLPSPEASSVVQQGSRDCMLRGCPCPCHDADDPTRAVGPVHRLPSPSAGFHRRRRDSPLDVIKVYGSWDSVPGVARLESGSPDLEWRHRPAHHRKYGNSPSRRQRRRRLSYSLEGRNGEREFGAHLYSPAHFGGRPIVTVLDVTPGWDGVPADGEAP</sequence>
<comment type="caution">
    <text evidence="1">The sequence shown here is derived from an EMBL/GenBank/DDBJ whole genome shotgun (WGS) entry which is preliminary data.</text>
</comment>
<protein>
    <submittedName>
        <fullName evidence="1">Uncharacterized protein</fullName>
    </submittedName>
</protein>
<dbReference type="Proteomes" id="UP000790709">
    <property type="component" value="Unassembled WGS sequence"/>
</dbReference>
<accession>A0ACB8BSG4</accession>
<organism evidence="1 2">
    <name type="scientific">Leucogyrophana mollusca</name>
    <dbReference type="NCBI Taxonomy" id="85980"/>
    <lineage>
        <taxon>Eukaryota</taxon>
        <taxon>Fungi</taxon>
        <taxon>Dikarya</taxon>
        <taxon>Basidiomycota</taxon>
        <taxon>Agaricomycotina</taxon>
        <taxon>Agaricomycetes</taxon>
        <taxon>Agaricomycetidae</taxon>
        <taxon>Boletales</taxon>
        <taxon>Boletales incertae sedis</taxon>
        <taxon>Leucogyrophana</taxon>
    </lineage>
</organism>
<gene>
    <name evidence="1" type="ORF">BV22DRAFT_249690</name>
</gene>
<evidence type="ECO:0000313" key="1">
    <source>
        <dbReference type="EMBL" id="KAH7927782.1"/>
    </source>
</evidence>
<evidence type="ECO:0000313" key="2">
    <source>
        <dbReference type="Proteomes" id="UP000790709"/>
    </source>
</evidence>
<dbReference type="EMBL" id="MU266361">
    <property type="protein sequence ID" value="KAH7927782.1"/>
    <property type="molecule type" value="Genomic_DNA"/>
</dbReference>
<proteinExistence type="predicted"/>
<name>A0ACB8BSG4_9AGAM</name>